<feature type="region of interest" description="Disordered" evidence="1">
    <location>
        <begin position="425"/>
        <end position="455"/>
    </location>
</feature>
<sequence length="501" mass="53953">MASRRGGVLVFIAALQAFHAENLDPDHSDFDHLNGADAFGEFGDAERSISDEMRQGARGRSVEMTFKYSYTNTTLFNYAAESRGYPEEPDRVFVTCRGGGMTVIDLSTPGSNPPDVVARWETPWTVEGQDRMGELLVVSELGRGPAGPLPRGPHLHLFRLPRDGAYGPALSPFGSVNLTSHIDAILHVKLYQNDGGETWAICSGGFATTAEGALVAVNLTRVLLDWGNSSEGSESLGDFRGGHDVRARSAAIAVSVLETDVSQPEGVMIVGDYAYIGGINSSTLAVVALDDPSPMHMHVVAHRDHYGAQLVATSWAKEPFGSGPPDLLYMADWREVGGLAIVNTSDPTMPVLLSSVRSQQAAKANRVKMFQLRLGPWLPHQGDPEVMNLALLPLEQPIGALAVVDVTNATEARLVAVQRLPLFPTASHNKDGRDRNRNSWTKTKSRSSKDDDDAPWTSTKTYCLAVSQSAEVHVFVALTSTVYVFQLSAADAAAANTNQQA</sequence>
<name>A0A7S2TM36_9EUKA</name>
<dbReference type="InterPro" id="IPR013211">
    <property type="entry name" value="LVIVD"/>
</dbReference>
<evidence type="ECO:0000256" key="2">
    <source>
        <dbReference type="SAM" id="SignalP"/>
    </source>
</evidence>
<gene>
    <name evidence="3" type="ORF">LSP00402_LOCUS6866</name>
</gene>
<feature type="signal peptide" evidence="2">
    <location>
        <begin position="1"/>
        <end position="20"/>
    </location>
</feature>
<keyword evidence="2" id="KW-0732">Signal</keyword>
<protein>
    <recommendedName>
        <fullName evidence="4">Methanethiol oxidase</fullName>
    </recommendedName>
</protein>
<organism evidence="3">
    <name type="scientific">Lotharella oceanica</name>
    <dbReference type="NCBI Taxonomy" id="641309"/>
    <lineage>
        <taxon>Eukaryota</taxon>
        <taxon>Sar</taxon>
        <taxon>Rhizaria</taxon>
        <taxon>Cercozoa</taxon>
        <taxon>Chlorarachniophyceae</taxon>
        <taxon>Lotharella</taxon>
    </lineage>
</organism>
<accession>A0A7S2TM36</accession>
<evidence type="ECO:0008006" key="4">
    <source>
        <dbReference type="Google" id="ProtNLM"/>
    </source>
</evidence>
<reference evidence="3" key="1">
    <citation type="submission" date="2021-01" db="EMBL/GenBank/DDBJ databases">
        <authorList>
            <person name="Corre E."/>
            <person name="Pelletier E."/>
            <person name="Niang G."/>
            <person name="Scheremetjew M."/>
            <person name="Finn R."/>
            <person name="Kale V."/>
            <person name="Holt S."/>
            <person name="Cochrane G."/>
            <person name="Meng A."/>
            <person name="Brown T."/>
            <person name="Cohen L."/>
        </authorList>
    </citation>
    <scope>NUCLEOTIDE SEQUENCE</scope>
    <source>
        <strain evidence="3">CCMP622</strain>
    </source>
</reference>
<dbReference type="EMBL" id="HBHP01011111">
    <property type="protein sequence ID" value="CAD9757791.1"/>
    <property type="molecule type" value="Transcribed_RNA"/>
</dbReference>
<dbReference type="AlphaFoldDB" id="A0A7S2TM36"/>
<dbReference type="Pfam" id="PF08309">
    <property type="entry name" value="LVIVD"/>
    <property type="match status" value="2"/>
</dbReference>
<feature type="chain" id="PRO_5031521790" description="Methanethiol oxidase" evidence="2">
    <location>
        <begin position="21"/>
        <end position="501"/>
    </location>
</feature>
<proteinExistence type="predicted"/>
<evidence type="ECO:0000256" key="1">
    <source>
        <dbReference type="SAM" id="MobiDB-lite"/>
    </source>
</evidence>
<feature type="compositionally biased region" description="Basic and acidic residues" evidence="1">
    <location>
        <begin position="428"/>
        <end position="437"/>
    </location>
</feature>
<evidence type="ECO:0000313" key="3">
    <source>
        <dbReference type="EMBL" id="CAD9757791.1"/>
    </source>
</evidence>